<dbReference type="Pfam" id="PF04055">
    <property type="entry name" value="Radical_SAM"/>
    <property type="match status" value="1"/>
</dbReference>
<protein>
    <submittedName>
        <fullName evidence="8">DUF4080 domain-containing protein</fullName>
    </submittedName>
</protein>
<dbReference type="GO" id="GO:0051539">
    <property type="term" value="F:4 iron, 4 sulfur cluster binding"/>
    <property type="evidence" value="ECO:0007669"/>
    <property type="project" value="UniProtKB-KW"/>
</dbReference>
<keyword evidence="5" id="KW-0411">Iron-sulfur</keyword>
<comment type="cofactor">
    <cofactor evidence="1">
        <name>[4Fe-4S] cluster</name>
        <dbReference type="ChEBI" id="CHEBI:49883"/>
    </cofactor>
</comment>
<dbReference type="GO" id="GO:0003824">
    <property type="term" value="F:catalytic activity"/>
    <property type="evidence" value="ECO:0007669"/>
    <property type="project" value="InterPro"/>
</dbReference>
<dbReference type="SFLD" id="SFLDG01082">
    <property type="entry name" value="B12-binding_domain_containing"/>
    <property type="match status" value="1"/>
</dbReference>
<dbReference type="GO" id="GO:0046872">
    <property type="term" value="F:metal ion binding"/>
    <property type="evidence" value="ECO:0007669"/>
    <property type="project" value="UniProtKB-KW"/>
</dbReference>
<name>A0A9D1M4G2_9PROT</name>
<dbReference type="PANTHER" id="PTHR43409:SF16">
    <property type="entry name" value="SLR0320 PROTEIN"/>
    <property type="match status" value="1"/>
</dbReference>
<dbReference type="CDD" id="cd02068">
    <property type="entry name" value="radical_SAM_B12_BD"/>
    <property type="match status" value="1"/>
</dbReference>
<dbReference type="InterPro" id="IPR007197">
    <property type="entry name" value="rSAM"/>
</dbReference>
<evidence type="ECO:0000313" key="9">
    <source>
        <dbReference type="Proteomes" id="UP000824107"/>
    </source>
</evidence>
<dbReference type="PROSITE" id="PS51332">
    <property type="entry name" value="B12_BINDING"/>
    <property type="match status" value="1"/>
</dbReference>
<dbReference type="SFLD" id="SFLDS00029">
    <property type="entry name" value="Radical_SAM"/>
    <property type="match status" value="1"/>
</dbReference>
<dbReference type="EMBL" id="DVNC01000032">
    <property type="protein sequence ID" value="HIU53427.1"/>
    <property type="molecule type" value="Genomic_DNA"/>
</dbReference>
<dbReference type="InterPro" id="IPR025288">
    <property type="entry name" value="DUF4080"/>
</dbReference>
<dbReference type="InterPro" id="IPR034466">
    <property type="entry name" value="Methyltransferase_Class_B"/>
</dbReference>
<evidence type="ECO:0000313" key="8">
    <source>
        <dbReference type="EMBL" id="HIU53427.1"/>
    </source>
</evidence>
<reference evidence="8" key="2">
    <citation type="journal article" date="2021" name="PeerJ">
        <title>Extensive microbial diversity within the chicken gut microbiome revealed by metagenomics and culture.</title>
        <authorList>
            <person name="Gilroy R."/>
            <person name="Ravi A."/>
            <person name="Getino M."/>
            <person name="Pursley I."/>
            <person name="Horton D.L."/>
            <person name="Alikhan N.F."/>
            <person name="Baker D."/>
            <person name="Gharbi K."/>
            <person name="Hall N."/>
            <person name="Watson M."/>
            <person name="Adriaenssens E.M."/>
            <person name="Foster-Nyarko E."/>
            <person name="Jarju S."/>
            <person name="Secka A."/>
            <person name="Antonio M."/>
            <person name="Oren A."/>
            <person name="Chaudhuri R.R."/>
            <person name="La Ragione R."/>
            <person name="Hildebrand F."/>
            <person name="Pallen M.J."/>
        </authorList>
    </citation>
    <scope>NUCLEOTIDE SEQUENCE</scope>
    <source>
        <strain evidence="8">ChiW3-316</strain>
    </source>
</reference>
<dbReference type="GO" id="GO:0005829">
    <property type="term" value="C:cytosol"/>
    <property type="evidence" value="ECO:0007669"/>
    <property type="project" value="TreeGrafter"/>
</dbReference>
<dbReference type="SFLD" id="SFLDG01123">
    <property type="entry name" value="methyltransferase_(Class_B)"/>
    <property type="match status" value="1"/>
</dbReference>
<dbReference type="Pfam" id="PF13311">
    <property type="entry name" value="DUF4080"/>
    <property type="match status" value="1"/>
</dbReference>
<keyword evidence="3" id="KW-0479">Metal-binding</keyword>
<evidence type="ECO:0000256" key="2">
    <source>
        <dbReference type="ARBA" id="ARBA00022691"/>
    </source>
</evidence>
<dbReference type="InterPro" id="IPR006158">
    <property type="entry name" value="Cobalamin-bd"/>
</dbReference>
<dbReference type="Gene3D" id="3.80.30.20">
    <property type="entry name" value="tm_1862 like domain"/>
    <property type="match status" value="1"/>
</dbReference>
<evidence type="ECO:0000256" key="4">
    <source>
        <dbReference type="ARBA" id="ARBA00023004"/>
    </source>
</evidence>
<gene>
    <name evidence="8" type="ORF">IAD20_05045</name>
</gene>
<dbReference type="SMART" id="SM00729">
    <property type="entry name" value="Elp3"/>
    <property type="match status" value="1"/>
</dbReference>
<dbReference type="InterPro" id="IPR058240">
    <property type="entry name" value="rSAM_sf"/>
</dbReference>
<feature type="domain" description="B12-binding" evidence="6">
    <location>
        <begin position="6"/>
        <end position="136"/>
    </location>
</feature>
<sequence length="455" mass="52704">MSQTAPAIILSTINARYSHTAFGLRYLKANLHEFEKDCEIMEFSHDLTVQEVAEAIISRRPDVVGLSCYIWNIEDLLRVAEIIKAVLPQTLLIFGGPEVSYEYDEFLPRCDYLIKGEGEYALYHLLQAWQKNELPATKVLEEPVCDVNSLKLPYYLYSDEDIAHRLIYVEATRGCPFTCEFCLSSLSRGVREFDLDKFLHEMDILITRGVKQFKFIDRTFNLKFANVKKILEFFKARWREGMILHFEIFPDKLNSQMLEEIKNFPAGGLHLEAGVQTFYEPSLKAISRRQNEGQTLANLKFISEQTGAAVHADLVAGLPHSTFATFAEDFDKLFASRPAELQIGILKRLRGAPIDRHTQNFQMIYSQYPPYEIMQTSTMSYAKLQQIKRLARYFDIFYNAGNFRKETGCLTTFADWLDFSNYIWTNYRQTHKISLKRQAEILKDYLDARRAAALL</sequence>
<dbReference type="PROSITE" id="PS51918">
    <property type="entry name" value="RADICAL_SAM"/>
    <property type="match status" value="1"/>
</dbReference>
<dbReference type="Proteomes" id="UP000824107">
    <property type="component" value="Unassembled WGS sequence"/>
</dbReference>
<dbReference type="InterPro" id="IPR023404">
    <property type="entry name" value="rSAM_horseshoe"/>
</dbReference>
<dbReference type="Pfam" id="PF02310">
    <property type="entry name" value="B12-binding"/>
    <property type="match status" value="1"/>
</dbReference>
<evidence type="ECO:0000256" key="1">
    <source>
        <dbReference type="ARBA" id="ARBA00001966"/>
    </source>
</evidence>
<comment type="caution">
    <text evidence="8">The sequence shown here is derived from an EMBL/GenBank/DDBJ whole genome shotgun (WGS) entry which is preliminary data.</text>
</comment>
<feature type="domain" description="Radical SAM core" evidence="7">
    <location>
        <begin position="161"/>
        <end position="395"/>
    </location>
</feature>
<keyword evidence="4" id="KW-0408">Iron</keyword>
<evidence type="ECO:0000256" key="5">
    <source>
        <dbReference type="ARBA" id="ARBA00023014"/>
    </source>
</evidence>
<dbReference type="InterPro" id="IPR051198">
    <property type="entry name" value="BchE-like"/>
</dbReference>
<dbReference type="InterPro" id="IPR036724">
    <property type="entry name" value="Cobalamin-bd_sf"/>
</dbReference>
<dbReference type="Gene3D" id="3.40.50.280">
    <property type="entry name" value="Cobalamin-binding domain"/>
    <property type="match status" value="1"/>
</dbReference>
<dbReference type="SUPFAM" id="SSF102114">
    <property type="entry name" value="Radical SAM enzymes"/>
    <property type="match status" value="1"/>
</dbReference>
<evidence type="ECO:0000256" key="3">
    <source>
        <dbReference type="ARBA" id="ARBA00022723"/>
    </source>
</evidence>
<evidence type="ECO:0000259" key="7">
    <source>
        <dbReference type="PROSITE" id="PS51918"/>
    </source>
</evidence>
<dbReference type="InterPro" id="IPR006638">
    <property type="entry name" value="Elp3/MiaA/NifB-like_rSAM"/>
</dbReference>
<dbReference type="SUPFAM" id="SSF52242">
    <property type="entry name" value="Cobalamin (vitamin B12)-binding domain"/>
    <property type="match status" value="1"/>
</dbReference>
<dbReference type="PANTHER" id="PTHR43409">
    <property type="entry name" value="ANAEROBIC MAGNESIUM-PROTOPORPHYRIN IX MONOMETHYL ESTER CYCLASE-RELATED"/>
    <property type="match status" value="1"/>
</dbReference>
<dbReference type="AlphaFoldDB" id="A0A9D1M4G2"/>
<reference evidence="8" key="1">
    <citation type="submission" date="2020-10" db="EMBL/GenBank/DDBJ databases">
        <authorList>
            <person name="Gilroy R."/>
        </authorList>
    </citation>
    <scope>NUCLEOTIDE SEQUENCE</scope>
    <source>
        <strain evidence="8">ChiW3-316</strain>
    </source>
</reference>
<proteinExistence type="predicted"/>
<evidence type="ECO:0000259" key="6">
    <source>
        <dbReference type="PROSITE" id="PS51332"/>
    </source>
</evidence>
<organism evidence="8 9">
    <name type="scientific">Candidatus Scatocola faecipullorum</name>
    <dbReference type="NCBI Taxonomy" id="2840917"/>
    <lineage>
        <taxon>Bacteria</taxon>
        <taxon>Pseudomonadati</taxon>
        <taxon>Pseudomonadota</taxon>
        <taxon>Alphaproteobacteria</taxon>
        <taxon>Rhodospirillales</taxon>
        <taxon>Rhodospirillaceae</taxon>
        <taxon>Rhodospirillaceae incertae sedis</taxon>
        <taxon>Candidatus Scatocola</taxon>
    </lineage>
</organism>
<dbReference type="GO" id="GO:0031419">
    <property type="term" value="F:cobalamin binding"/>
    <property type="evidence" value="ECO:0007669"/>
    <property type="project" value="InterPro"/>
</dbReference>
<accession>A0A9D1M4G2</accession>
<keyword evidence="2" id="KW-0949">S-adenosyl-L-methionine</keyword>